<protein>
    <submittedName>
        <fullName evidence="2">Uncharacterized protein</fullName>
    </submittedName>
</protein>
<evidence type="ECO:0000313" key="3">
    <source>
        <dbReference type="Proteomes" id="UP000311382"/>
    </source>
</evidence>
<dbReference type="AlphaFoldDB" id="A0A5C5G4P3"/>
<accession>A0A5C5G4P3</accession>
<dbReference type="OrthoDB" id="2527741at2759"/>
<gene>
    <name evidence="2" type="ORF">DMC30DRAFT_213982</name>
</gene>
<evidence type="ECO:0000313" key="2">
    <source>
        <dbReference type="EMBL" id="TNY24050.1"/>
    </source>
</evidence>
<feature type="compositionally biased region" description="Acidic residues" evidence="1">
    <location>
        <begin position="529"/>
        <end position="542"/>
    </location>
</feature>
<feature type="compositionally biased region" description="Acidic residues" evidence="1">
    <location>
        <begin position="576"/>
        <end position="585"/>
    </location>
</feature>
<feature type="region of interest" description="Disordered" evidence="1">
    <location>
        <begin position="529"/>
        <end position="610"/>
    </location>
</feature>
<dbReference type="Proteomes" id="UP000311382">
    <property type="component" value="Unassembled WGS sequence"/>
</dbReference>
<proteinExistence type="predicted"/>
<dbReference type="EMBL" id="SOZI01000005">
    <property type="protein sequence ID" value="TNY24050.1"/>
    <property type="molecule type" value="Genomic_DNA"/>
</dbReference>
<organism evidence="2 3">
    <name type="scientific">Rhodotorula diobovata</name>
    <dbReference type="NCBI Taxonomy" id="5288"/>
    <lineage>
        <taxon>Eukaryota</taxon>
        <taxon>Fungi</taxon>
        <taxon>Dikarya</taxon>
        <taxon>Basidiomycota</taxon>
        <taxon>Pucciniomycotina</taxon>
        <taxon>Microbotryomycetes</taxon>
        <taxon>Sporidiobolales</taxon>
        <taxon>Sporidiobolaceae</taxon>
        <taxon>Rhodotorula</taxon>
    </lineage>
</organism>
<reference evidence="2 3" key="1">
    <citation type="submission" date="2019-03" db="EMBL/GenBank/DDBJ databases">
        <title>Rhodosporidium diobovatum UCD-FST 08-225 genome sequencing, assembly, and annotation.</title>
        <authorList>
            <person name="Fakankun I.U."/>
            <person name="Fristensky B."/>
            <person name="Levin D.B."/>
        </authorList>
    </citation>
    <scope>NUCLEOTIDE SEQUENCE [LARGE SCALE GENOMIC DNA]</scope>
    <source>
        <strain evidence="2 3">UCD-FST 08-225</strain>
    </source>
</reference>
<name>A0A5C5G4P3_9BASI</name>
<evidence type="ECO:0000256" key="1">
    <source>
        <dbReference type="SAM" id="MobiDB-lite"/>
    </source>
</evidence>
<sequence>MSLTEPSPPTPPLLRLSPELLDHILVLSLPPKPRPARLALSSLLRVCRTLAPLVRRHLYAKLSLVVAAPSGQDRKLVALLHKGIAGHLVRILKVRAPDPDPASALRPDADPVEALIPQPRMPQPEALAFVADALALMPNVRHVELDLRVAAWLEQDAASTNDSAAIDFGPLPAAGRHVARLEAAFSAWAPTLETCIVAVEDVQQRLQVWASPLLGRTPHVAALGAWDRLTALDLWRVRLVLTSSSAQDAAARELPSEPTFRLKTLVLTQCELGSAHELRWLVGGASDASCPSPARSAGLTHLVLSEVAFAHHPRSSAPLLALFQGGSAPAAAAAREPGPPFARSLTDLTLLLEYPIGGAGDAGAITGAASPTPEGLLSPLHALRDVTLGGPGIDHALLSSLFPSPSASSSSTSYSHPSPSPSSLSSLSLQCLSHLSLPLPALLALLHPSRTPPRLRALTLHEAWHHPRRTPWAVLRATREPFWGALEGDEAWDAIGSALRGVARGRRRDAAAPVREGVRLWRNRAEVEYLGDDSEGDEEGEEGGGAAEDTSDAETDASAGSATPDPNALFVPPASDDGEEDENEVEWLARRRREAEEEVGPGGVAWDSDD</sequence>
<comment type="caution">
    <text evidence="2">The sequence shown here is derived from an EMBL/GenBank/DDBJ whole genome shotgun (WGS) entry which is preliminary data.</text>
</comment>
<keyword evidence="3" id="KW-1185">Reference proteome</keyword>